<sequence>MRTRTRYTASGVIALALSIIATLIVGPTSATAATATNNPDFSANVMAPLEVSNWTQFSNQLATVEAYGVDAVTVDVWWGKVEAAGDNQFNWSYYDQIFQVITSRGLDIVPIFSFHQCGGNVGDTCNIPLPSWLWSKYQGATLNGVTLDINGLKHRSEQGNFSNETVQGWATQLVQNEYQAFTQAFVARYGTTYATRMQEINVSLGPAGELRYPSYNSHDSGTGYPTRGALQAYSPLAIKSFQQWALAKYGTIAGINAAWGSTVTTITQVQPPSNAGFFFSSGDYRTTQYGKDLIDWYNKSLVDHGERMLDTVLAALGSSFPGAEIGYKIPGVHWSMTGPTPRAAEVTAGLIQTSVDMYAVNTGRGYANIVGLANRVADSGRGVILHFTCLEFNDENFAPQYSQARTLVGWVGAEAGRQNVKIKGENALAGGITSNGGWDNVNQAFDNFPYLGMTVLRVGEVASGTGATRYAQFIQKYRPAGSAWNSLYVRGTNNGWGLGTPMVKSGNVWTATNVSFGAAASQRFKFDVRGDWSLNYGGTGLTGTAVQSGGDIAVASNTTYTITFNEVTKVYAATPSGQPPQGSAVTVHFAEWQSASSYSIHTWNGLSGTFPMAYEGFINGRHWWKVTLSNAPSSFGFTFTNSNGNWDSPDRAYTSQASTVYVLPGSATVFTTRP</sequence>
<organism evidence="10 11">
    <name type="scientific">Microcella humidisoli</name>
    <dbReference type="NCBI Taxonomy" id="2963406"/>
    <lineage>
        <taxon>Bacteria</taxon>
        <taxon>Bacillati</taxon>
        <taxon>Actinomycetota</taxon>
        <taxon>Actinomycetes</taxon>
        <taxon>Micrococcales</taxon>
        <taxon>Microbacteriaceae</taxon>
        <taxon>Microcella</taxon>
    </lineage>
</organism>
<dbReference type="Gene3D" id="2.60.40.3620">
    <property type="match status" value="1"/>
</dbReference>
<keyword evidence="5 8" id="KW-0119">Carbohydrate metabolism</keyword>
<comment type="similarity">
    <text evidence="3 8">Belongs to the glycosyl hydrolase 14 family.</text>
</comment>
<evidence type="ECO:0000313" key="10">
    <source>
        <dbReference type="EMBL" id="UTT63084.1"/>
    </source>
</evidence>
<dbReference type="PROSITE" id="PS00679">
    <property type="entry name" value="BETA_AMYLASE_2"/>
    <property type="match status" value="1"/>
</dbReference>
<dbReference type="PROSITE" id="PS00506">
    <property type="entry name" value="BETA_AMYLASE_1"/>
    <property type="match status" value="1"/>
</dbReference>
<keyword evidence="6 8" id="KW-0326">Glycosidase</keyword>
<keyword evidence="11" id="KW-1185">Reference proteome</keyword>
<dbReference type="InterPro" id="IPR013784">
    <property type="entry name" value="Carb-bd-like_fold"/>
</dbReference>
<dbReference type="Pfam" id="PF01373">
    <property type="entry name" value="Glyco_hydro_14"/>
    <property type="match status" value="1"/>
</dbReference>
<accession>A0ABY5FXQ1</accession>
<dbReference type="PANTHER" id="PTHR31352:SF1">
    <property type="entry name" value="BETA-AMYLASE 3, CHLOROPLASTIC"/>
    <property type="match status" value="1"/>
</dbReference>
<evidence type="ECO:0000256" key="9">
    <source>
        <dbReference type="SAM" id="SignalP"/>
    </source>
</evidence>
<evidence type="ECO:0000256" key="6">
    <source>
        <dbReference type="ARBA" id="ARBA00023295"/>
    </source>
</evidence>
<evidence type="ECO:0000256" key="3">
    <source>
        <dbReference type="ARBA" id="ARBA00005652"/>
    </source>
</evidence>
<dbReference type="PANTHER" id="PTHR31352">
    <property type="entry name" value="BETA-AMYLASE 1, CHLOROPLASTIC"/>
    <property type="match status" value="1"/>
</dbReference>
<evidence type="ECO:0000256" key="7">
    <source>
        <dbReference type="ARBA" id="ARBA00023326"/>
    </source>
</evidence>
<dbReference type="PRINTS" id="PR00750">
    <property type="entry name" value="BETAAMYLASE"/>
</dbReference>
<evidence type="ECO:0000256" key="1">
    <source>
        <dbReference type="ARBA" id="ARBA00000546"/>
    </source>
</evidence>
<proteinExistence type="inferred from homology"/>
<dbReference type="SUPFAM" id="SSF49452">
    <property type="entry name" value="Starch-binding domain-like"/>
    <property type="match status" value="1"/>
</dbReference>
<comment type="catalytic activity">
    <reaction evidence="2">
        <text>Endohydrolysis of (1-&gt;4)-alpha-D-glucosidic linkages in polysaccharides containing three or more (1-&gt;4)-alpha-linked D-glucose units.</text>
        <dbReference type="EC" id="3.2.1.1"/>
    </reaction>
</comment>
<keyword evidence="9" id="KW-0732">Signal</keyword>
<evidence type="ECO:0000313" key="11">
    <source>
        <dbReference type="Proteomes" id="UP001060039"/>
    </source>
</evidence>
<dbReference type="InterPro" id="IPR018238">
    <property type="entry name" value="Glyco_hydro_14_CS"/>
</dbReference>
<feature type="signal peptide" evidence="9">
    <location>
        <begin position="1"/>
        <end position="32"/>
    </location>
</feature>
<reference evidence="10" key="1">
    <citation type="submission" date="2022-07" db="EMBL/GenBank/DDBJ databases">
        <title>Taxonomic analysis of Microcella humidisoli nov. sp., isolated from riverside soil.</title>
        <authorList>
            <person name="Molina K.M."/>
            <person name="Kim S.B."/>
        </authorList>
    </citation>
    <scope>NUCLEOTIDE SEQUENCE</scope>
    <source>
        <strain evidence="10">MMS21-STM10</strain>
    </source>
</reference>
<dbReference type="InterPro" id="IPR013783">
    <property type="entry name" value="Ig-like_fold"/>
</dbReference>
<keyword evidence="4 8" id="KW-0378">Hydrolase</keyword>
<dbReference type="RefSeq" id="WP_255160217.1">
    <property type="nucleotide sequence ID" value="NZ_CP101497.1"/>
</dbReference>
<dbReference type="InterPro" id="IPR017853">
    <property type="entry name" value="GH"/>
</dbReference>
<dbReference type="InterPro" id="IPR001554">
    <property type="entry name" value="Glyco_hydro_14"/>
</dbReference>
<evidence type="ECO:0000256" key="5">
    <source>
        <dbReference type="ARBA" id="ARBA00023277"/>
    </source>
</evidence>
<dbReference type="EC" id="3.2.1.2" evidence="8"/>
<gene>
    <name evidence="10" type="ORF">NNL39_02940</name>
</gene>
<name>A0ABY5FXQ1_9MICO</name>
<comment type="catalytic activity">
    <reaction evidence="1 8">
        <text>Hydrolysis of (1-&gt;4)-alpha-D-glucosidic linkages in polysaccharides so as to remove successive maltose units from the non-reducing ends of the chains.</text>
        <dbReference type="EC" id="3.2.1.2"/>
    </reaction>
</comment>
<dbReference type="EMBL" id="CP101497">
    <property type="protein sequence ID" value="UTT63084.1"/>
    <property type="molecule type" value="Genomic_DNA"/>
</dbReference>
<dbReference type="Proteomes" id="UP001060039">
    <property type="component" value="Chromosome"/>
</dbReference>
<evidence type="ECO:0000256" key="4">
    <source>
        <dbReference type="ARBA" id="ARBA00022801"/>
    </source>
</evidence>
<dbReference type="Gene3D" id="2.60.40.10">
    <property type="entry name" value="Immunoglobulins"/>
    <property type="match status" value="1"/>
</dbReference>
<evidence type="ECO:0000256" key="2">
    <source>
        <dbReference type="ARBA" id="ARBA00000548"/>
    </source>
</evidence>
<protein>
    <recommendedName>
        <fullName evidence="8">Beta-amylase</fullName>
        <ecNumber evidence="8">3.2.1.2</ecNumber>
    </recommendedName>
</protein>
<keyword evidence="7 8" id="KW-0624">Polysaccharide degradation</keyword>
<dbReference type="SUPFAM" id="SSF51445">
    <property type="entry name" value="(Trans)glycosidases"/>
    <property type="match status" value="1"/>
</dbReference>
<feature type="chain" id="PRO_5047272750" description="Beta-amylase" evidence="9">
    <location>
        <begin position="33"/>
        <end position="674"/>
    </location>
</feature>
<evidence type="ECO:0000256" key="8">
    <source>
        <dbReference type="RuleBase" id="RU000509"/>
    </source>
</evidence>
<dbReference type="Gene3D" id="3.20.20.80">
    <property type="entry name" value="Glycosidases"/>
    <property type="match status" value="1"/>
</dbReference>